<evidence type="ECO:0000256" key="3">
    <source>
        <dbReference type="ARBA" id="ARBA00022722"/>
    </source>
</evidence>
<feature type="region of interest" description="Disordered" evidence="7">
    <location>
        <begin position="34"/>
        <end position="150"/>
    </location>
</feature>
<dbReference type="InterPro" id="IPR034922">
    <property type="entry name" value="REX1-like_exo"/>
</dbReference>
<evidence type="ECO:0000259" key="8">
    <source>
        <dbReference type="SMART" id="SM00479"/>
    </source>
</evidence>
<protein>
    <submittedName>
        <fullName evidence="9">Putative exonuclease GOR</fullName>
    </submittedName>
</protein>
<dbReference type="Gene3D" id="3.30.420.10">
    <property type="entry name" value="Ribonuclease H-like superfamily/Ribonuclease H"/>
    <property type="match status" value="1"/>
</dbReference>
<evidence type="ECO:0000256" key="7">
    <source>
        <dbReference type="SAM" id="MobiDB-lite"/>
    </source>
</evidence>
<comment type="caution">
    <text evidence="9">The sequence shown here is derived from an EMBL/GenBank/DDBJ whole genome shotgun (WGS) entry which is preliminary data.</text>
</comment>
<keyword evidence="5 9" id="KW-0269">Exonuclease</keyword>
<dbReference type="GO" id="GO:0003676">
    <property type="term" value="F:nucleic acid binding"/>
    <property type="evidence" value="ECO:0007669"/>
    <property type="project" value="InterPro"/>
</dbReference>
<dbReference type="CDD" id="cd06145">
    <property type="entry name" value="REX1_like"/>
    <property type="match status" value="1"/>
</dbReference>
<dbReference type="InParanoid" id="A0A1C7NCH2"/>
<feature type="domain" description="Exonuclease" evidence="8">
    <location>
        <begin position="403"/>
        <end position="560"/>
    </location>
</feature>
<dbReference type="PANTHER" id="PTHR12801">
    <property type="entry name" value="RNA EXONUCLEASE REXO1 / RECO3 FAMILY MEMBER-RELATED"/>
    <property type="match status" value="1"/>
</dbReference>
<dbReference type="InterPro" id="IPR036397">
    <property type="entry name" value="RNaseH_sf"/>
</dbReference>
<keyword evidence="4" id="KW-0378">Hydrolase</keyword>
<dbReference type="InterPro" id="IPR012337">
    <property type="entry name" value="RNaseH-like_sf"/>
</dbReference>
<keyword evidence="3" id="KW-0540">Nuclease</keyword>
<dbReference type="PANTHER" id="PTHR12801:SF115">
    <property type="entry name" value="FI18136P1-RELATED"/>
    <property type="match status" value="1"/>
</dbReference>
<organism evidence="9 10">
    <name type="scientific">Choanephora cucurbitarum</name>
    <dbReference type="NCBI Taxonomy" id="101091"/>
    <lineage>
        <taxon>Eukaryota</taxon>
        <taxon>Fungi</taxon>
        <taxon>Fungi incertae sedis</taxon>
        <taxon>Mucoromycota</taxon>
        <taxon>Mucoromycotina</taxon>
        <taxon>Mucoromycetes</taxon>
        <taxon>Mucorales</taxon>
        <taxon>Mucorineae</taxon>
        <taxon>Choanephoraceae</taxon>
        <taxon>Choanephoroideae</taxon>
        <taxon>Choanephora</taxon>
    </lineage>
</organism>
<comment type="subcellular location">
    <subcellularLocation>
        <location evidence="1">Nucleus</location>
    </subcellularLocation>
</comment>
<dbReference type="GO" id="GO:0005634">
    <property type="term" value="C:nucleus"/>
    <property type="evidence" value="ECO:0007669"/>
    <property type="project" value="UniProtKB-SubCell"/>
</dbReference>
<dbReference type="SUPFAM" id="SSF53098">
    <property type="entry name" value="Ribonuclease H-like"/>
    <property type="match status" value="1"/>
</dbReference>
<dbReference type="GO" id="GO:0010629">
    <property type="term" value="P:negative regulation of gene expression"/>
    <property type="evidence" value="ECO:0007669"/>
    <property type="project" value="UniProtKB-ARBA"/>
</dbReference>
<dbReference type="InterPro" id="IPR047021">
    <property type="entry name" value="REXO1/3/4-like"/>
</dbReference>
<feature type="compositionally biased region" description="Polar residues" evidence="7">
    <location>
        <begin position="82"/>
        <end position="128"/>
    </location>
</feature>
<evidence type="ECO:0000256" key="5">
    <source>
        <dbReference type="ARBA" id="ARBA00022839"/>
    </source>
</evidence>
<name>A0A1C7NCH2_9FUNG</name>
<dbReference type="FunFam" id="3.30.420.10:FF:000031">
    <property type="entry name" value="RNA exonuclease 1"/>
    <property type="match status" value="1"/>
</dbReference>
<dbReference type="GO" id="GO:0004527">
    <property type="term" value="F:exonuclease activity"/>
    <property type="evidence" value="ECO:0007669"/>
    <property type="project" value="UniProtKB-KW"/>
</dbReference>
<accession>A0A1C7NCH2</accession>
<dbReference type="OrthoDB" id="8191639at2759"/>
<evidence type="ECO:0000313" key="9">
    <source>
        <dbReference type="EMBL" id="OBZ86688.1"/>
    </source>
</evidence>
<gene>
    <name evidence="9" type="primary">REXO1L1P</name>
    <name evidence="9" type="ORF">A0J61_05263</name>
</gene>
<comment type="similarity">
    <text evidence="2">Belongs to the REXO1/REXO3 family.</text>
</comment>
<evidence type="ECO:0000256" key="1">
    <source>
        <dbReference type="ARBA" id="ARBA00004123"/>
    </source>
</evidence>
<dbReference type="Proteomes" id="UP000093000">
    <property type="component" value="Unassembled WGS sequence"/>
</dbReference>
<dbReference type="InterPro" id="IPR013520">
    <property type="entry name" value="Ribonucl_H"/>
</dbReference>
<proteinExistence type="inferred from homology"/>
<reference evidence="9 10" key="1">
    <citation type="submission" date="2016-03" db="EMBL/GenBank/DDBJ databases">
        <title>Choanephora cucurbitarum.</title>
        <authorList>
            <person name="Min B."/>
            <person name="Park H."/>
            <person name="Park J.-H."/>
            <person name="Shin H.-D."/>
            <person name="Choi I.-G."/>
        </authorList>
    </citation>
    <scope>NUCLEOTIDE SEQUENCE [LARGE SCALE GENOMIC DNA]</scope>
    <source>
        <strain evidence="9 10">KUS-F28377</strain>
    </source>
</reference>
<dbReference type="AlphaFoldDB" id="A0A1C7NCH2"/>
<evidence type="ECO:0000256" key="6">
    <source>
        <dbReference type="ARBA" id="ARBA00023242"/>
    </source>
</evidence>
<keyword evidence="10" id="KW-1185">Reference proteome</keyword>
<dbReference type="STRING" id="101091.A0A1C7NCH2"/>
<evidence type="ECO:0000256" key="2">
    <source>
        <dbReference type="ARBA" id="ARBA00006357"/>
    </source>
</evidence>
<evidence type="ECO:0000313" key="10">
    <source>
        <dbReference type="Proteomes" id="UP000093000"/>
    </source>
</evidence>
<sequence length="561" mass="62862">MLPSLGLFKSIRCPHYPKCQRDPCFYSHNLPARSTNPESKKAKSSIHQEGVDLNQNAKRRKMTHRLEQTNTISKPKQIIPSLISTTTPSVTRPSNSSIHQTSNPSAHRTSNPTANRSNPTPLQQTNRMPSEPTKTRPLSALEAARKRAPHPQNKYLISLKSTPKSIGPPTILPNLKSVVPLKVRQLIATKLYEAFQRIYEPILKKKPTLATEHAKAQEEKILSSTTNVAGYKQMATTTLMHLKKRPLATDESDVGLDGDWVDPQEQSKAAQAIWDKAQACILSETQQRELEYPMPDLLTTSASSPVKIATVGEVHVCDRCSHEYLIKAILSKEDMDACVYHPARIRMVIRDGQKQKAYGCCEDPLGSPGCARGPHVYKDTDAQVLHQKIPFVKPPVSAVHHRKLIALDCEMGYTTAGMELIRLTAVDEKMQVLLDELVLPSSMVVDLNTHYSGVKTLEGVRHDLMSLRQALFQYLSQDTILIGHGLENDLNALRIIHSKVIDTVALYPHKNGLPYRNKLSYLTSTYLKKFIQIGSEGHDSLEDATVCIELLKHYIEHIFRK</sequence>
<dbReference type="EMBL" id="LUGH01000280">
    <property type="protein sequence ID" value="OBZ86688.1"/>
    <property type="molecule type" value="Genomic_DNA"/>
</dbReference>
<evidence type="ECO:0000256" key="4">
    <source>
        <dbReference type="ARBA" id="ARBA00022801"/>
    </source>
</evidence>
<keyword evidence="6" id="KW-0539">Nucleus</keyword>
<dbReference type="SMART" id="SM00479">
    <property type="entry name" value="EXOIII"/>
    <property type="match status" value="1"/>
</dbReference>